<dbReference type="SMART" id="SM00710">
    <property type="entry name" value="PbH1"/>
    <property type="match status" value="6"/>
</dbReference>
<reference evidence="3 4" key="1">
    <citation type="submission" date="2016-11" db="EMBL/GenBank/DDBJ databases">
        <authorList>
            <person name="Jaros S."/>
            <person name="Januszkiewicz K."/>
            <person name="Wedrychowicz H."/>
        </authorList>
    </citation>
    <scope>NUCLEOTIDE SEQUENCE [LARGE SCALE GENOMIC DNA]</scope>
    <source>
        <strain evidence="3 4">DSM 26897</strain>
    </source>
</reference>
<dbReference type="PANTHER" id="PTHR36453">
    <property type="entry name" value="SECRETED PROTEIN-RELATED"/>
    <property type="match status" value="1"/>
</dbReference>
<feature type="domain" description="Periplasmic copper-binding protein NosD beta helix" evidence="2">
    <location>
        <begin position="280"/>
        <end position="425"/>
    </location>
</feature>
<evidence type="ECO:0000259" key="2">
    <source>
        <dbReference type="Pfam" id="PF05048"/>
    </source>
</evidence>
<dbReference type="InterPro" id="IPR006626">
    <property type="entry name" value="PbH1"/>
</dbReference>
<evidence type="ECO:0000256" key="1">
    <source>
        <dbReference type="SAM" id="SignalP"/>
    </source>
</evidence>
<dbReference type="AlphaFoldDB" id="A0A1M4UPQ9"/>
<proteinExistence type="predicted"/>
<organism evidence="3 4">
    <name type="scientific">Cnuella takakiae</name>
    <dbReference type="NCBI Taxonomy" id="1302690"/>
    <lineage>
        <taxon>Bacteria</taxon>
        <taxon>Pseudomonadati</taxon>
        <taxon>Bacteroidota</taxon>
        <taxon>Chitinophagia</taxon>
        <taxon>Chitinophagales</taxon>
        <taxon>Chitinophagaceae</taxon>
        <taxon>Cnuella</taxon>
    </lineage>
</organism>
<dbReference type="RefSeq" id="WP_083596325.1">
    <property type="nucleotide sequence ID" value="NZ_FQUO01000002.1"/>
</dbReference>
<sequence>MKKYCFRAVMLLLSLISFYAHATTYYVSEKGASNNKGTSIGTPWNYQRLQAEISKKKGNLFYAGDSILLQRGSTFYGPLQVRCSGAPGRSITIGAYGSGPKPLITGLVTLKEWKAVGAKQYTASLPEDFPSYCPILLINGKPFGQGRFPNNTDPNKGYLSNESDRNDNSSFINRSLRAGNTDWTGATLVARLMRFVIDTAVVTNQQGTELQTKNFENKAQKGFGFFLTNHPATIDSHGEWFINYASKTVRLQVDANPANYRIQVPVVDTLFNCTNQKYLVVQDLAFEGATTFGIFLAYAPNNTIQRCTVRACGMEGIAAASPGNNFISLMDNDIADCGNIGISARFVQSGLSIRGNTIQRIGLQEQYGGYGTVCRIGILNDRGEDHEIAYNRIDSTGNIGIRFKGSDVRIHHNLVQHYGAVMDDVGGIYTVNQGRQPQTNRKVYRNIILDGMDATAGTPNNTSQTYGIYIDDGSRDIELYENFIANGEGAGFYLHNTTAINIHHNTVFGFKEAGVRFTYDLAKWDPPRDIRFAHNIVVANNTTSNLVKLLETRDSTFIPAQGLLPTANKSLIDSNLYARPYREAGEKVFVGWNMYQKGKQQTRKYSLRQYNAIYGLDGNSREGAVQLASNKISDQDFLVLYNAATQTKAINLNGAYQDASGKVYGPGKINLEAFAGMVLIRAGQGKPGTANRR</sequence>
<dbReference type="SUPFAM" id="SSF51126">
    <property type="entry name" value="Pectin lyase-like"/>
    <property type="match status" value="1"/>
</dbReference>
<dbReference type="Gene3D" id="2.160.20.10">
    <property type="entry name" value="Single-stranded right-handed beta-helix, Pectin lyase-like"/>
    <property type="match status" value="2"/>
</dbReference>
<dbReference type="InterPro" id="IPR011050">
    <property type="entry name" value="Pectin_lyase_fold/virulence"/>
</dbReference>
<feature type="chain" id="PRO_5012974043" evidence="1">
    <location>
        <begin position="23"/>
        <end position="693"/>
    </location>
</feature>
<evidence type="ECO:0000313" key="4">
    <source>
        <dbReference type="Proteomes" id="UP000184368"/>
    </source>
</evidence>
<accession>A0A1M4UPQ9</accession>
<gene>
    <name evidence="3" type="ORF">SAMN05444008_10218</name>
</gene>
<dbReference type="OrthoDB" id="3333873at2"/>
<dbReference type="PANTHER" id="PTHR36453:SF1">
    <property type="entry name" value="RIGHT HANDED BETA HELIX DOMAIN-CONTAINING PROTEIN"/>
    <property type="match status" value="1"/>
</dbReference>
<feature type="signal peptide" evidence="1">
    <location>
        <begin position="1"/>
        <end position="22"/>
    </location>
</feature>
<dbReference type="EMBL" id="FQUO01000002">
    <property type="protein sequence ID" value="SHE58742.1"/>
    <property type="molecule type" value="Genomic_DNA"/>
</dbReference>
<dbReference type="InterPro" id="IPR012334">
    <property type="entry name" value="Pectin_lyas_fold"/>
</dbReference>
<protein>
    <submittedName>
        <fullName evidence="3">Right handed beta helix region</fullName>
    </submittedName>
</protein>
<keyword evidence="4" id="KW-1185">Reference proteome</keyword>
<keyword evidence="1" id="KW-0732">Signal</keyword>
<name>A0A1M4UPQ9_9BACT</name>
<evidence type="ECO:0000313" key="3">
    <source>
        <dbReference type="EMBL" id="SHE58742.1"/>
    </source>
</evidence>
<dbReference type="Pfam" id="PF05048">
    <property type="entry name" value="NosD"/>
    <property type="match status" value="1"/>
</dbReference>
<dbReference type="STRING" id="1302690.BUE76_13610"/>
<dbReference type="InterPro" id="IPR007742">
    <property type="entry name" value="NosD_dom"/>
</dbReference>
<dbReference type="Proteomes" id="UP000184368">
    <property type="component" value="Unassembled WGS sequence"/>
</dbReference>